<accession>A0A0F9FKR8</accession>
<comment type="caution">
    <text evidence="1">The sequence shown here is derived from an EMBL/GenBank/DDBJ whole genome shotgun (WGS) entry which is preliminary data.</text>
</comment>
<dbReference type="EMBL" id="LAZR01023269">
    <property type="protein sequence ID" value="KKL79086.1"/>
    <property type="molecule type" value="Genomic_DNA"/>
</dbReference>
<organism evidence="1">
    <name type="scientific">marine sediment metagenome</name>
    <dbReference type="NCBI Taxonomy" id="412755"/>
    <lineage>
        <taxon>unclassified sequences</taxon>
        <taxon>metagenomes</taxon>
        <taxon>ecological metagenomes</taxon>
    </lineage>
</organism>
<evidence type="ECO:0000313" key="1">
    <source>
        <dbReference type="EMBL" id="KKL79086.1"/>
    </source>
</evidence>
<dbReference type="AlphaFoldDB" id="A0A0F9FKR8"/>
<gene>
    <name evidence="1" type="ORF">LCGC14_2018330</name>
</gene>
<name>A0A0F9FKR8_9ZZZZ</name>
<reference evidence="1" key="1">
    <citation type="journal article" date="2015" name="Nature">
        <title>Complex archaea that bridge the gap between prokaryotes and eukaryotes.</title>
        <authorList>
            <person name="Spang A."/>
            <person name="Saw J.H."/>
            <person name="Jorgensen S.L."/>
            <person name="Zaremba-Niedzwiedzka K."/>
            <person name="Martijn J."/>
            <person name="Lind A.E."/>
            <person name="van Eijk R."/>
            <person name="Schleper C."/>
            <person name="Guy L."/>
            <person name="Ettema T.J."/>
        </authorList>
    </citation>
    <scope>NUCLEOTIDE SEQUENCE</scope>
</reference>
<sequence length="78" mass="8792">MPTTKKQRKSSEAKPKSKCLPVLYFHEEEVARPYPPCELSTLHEDDIDDGDTVVVYKLLGKGTMKRSFVVCVDGQPHS</sequence>
<proteinExistence type="predicted"/>
<protein>
    <submittedName>
        <fullName evidence="1">Uncharacterized protein</fullName>
    </submittedName>
</protein>